<evidence type="ECO:0000256" key="2">
    <source>
        <dbReference type="ARBA" id="ARBA00022747"/>
    </source>
</evidence>
<comment type="similarity">
    <text evidence="1">Belongs to the type-I restriction system S methylase family.</text>
</comment>
<dbReference type="AlphaFoldDB" id="T1BSQ0"/>
<dbReference type="InterPro" id="IPR044946">
    <property type="entry name" value="Restrct_endonuc_typeI_TRD_sf"/>
</dbReference>
<evidence type="ECO:0000256" key="1">
    <source>
        <dbReference type="ARBA" id="ARBA00010923"/>
    </source>
</evidence>
<gene>
    <name evidence="5" type="ORF">B1A_05212</name>
</gene>
<reference evidence="5" key="2">
    <citation type="journal article" date="2014" name="ISME J.">
        <title>Microbial stratification in low pH oxic and suboxic macroscopic growths along an acid mine drainage.</title>
        <authorList>
            <person name="Mendez-Garcia C."/>
            <person name="Mesa V."/>
            <person name="Sprenger R.R."/>
            <person name="Richter M."/>
            <person name="Diez M.S."/>
            <person name="Solano J."/>
            <person name="Bargiela R."/>
            <person name="Golyshina O.V."/>
            <person name="Manteca A."/>
            <person name="Ramos J.L."/>
            <person name="Gallego J.R."/>
            <person name="Llorente I."/>
            <person name="Martins Dos Santos V.A."/>
            <person name="Jensen O.N."/>
            <person name="Pelaez A.I."/>
            <person name="Sanchez J."/>
            <person name="Ferrer M."/>
        </authorList>
    </citation>
    <scope>NUCLEOTIDE SEQUENCE</scope>
</reference>
<evidence type="ECO:0000256" key="3">
    <source>
        <dbReference type="ARBA" id="ARBA00023125"/>
    </source>
</evidence>
<dbReference type="EMBL" id="AUZX01003796">
    <property type="protein sequence ID" value="EQD72912.1"/>
    <property type="molecule type" value="Genomic_DNA"/>
</dbReference>
<keyword evidence="2" id="KW-0680">Restriction system</keyword>
<dbReference type="SUPFAM" id="SSF116734">
    <property type="entry name" value="DNA methylase specificity domain"/>
    <property type="match status" value="1"/>
</dbReference>
<proteinExistence type="inferred from homology"/>
<dbReference type="GO" id="GO:0003677">
    <property type="term" value="F:DNA binding"/>
    <property type="evidence" value="ECO:0007669"/>
    <property type="project" value="UniProtKB-KW"/>
</dbReference>
<dbReference type="Pfam" id="PF01420">
    <property type="entry name" value="Methylase_S"/>
    <property type="match status" value="1"/>
</dbReference>
<dbReference type="InterPro" id="IPR000055">
    <property type="entry name" value="Restrct_endonuc_typeI_TRD"/>
</dbReference>
<protein>
    <submittedName>
        <fullName evidence="5">Restriction modification system DNA specificity subunit</fullName>
    </submittedName>
</protein>
<evidence type="ECO:0000313" key="5">
    <source>
        <dbReference type="EMBL" id="EQD72912.1"/>
    </source>
</evidence>
<organism evidence="5">
    <name type="scientific">mine drainage metagenome</name>
    <dbReference type="NCBI Taxonomy" id="410659"/>
    <lineage>
        <taxon>unclassified sequences</taxon>
        <taxon>metagenomes</taxon>
        <taxon>ecological metagenomes</taxon>
    </lineage>
</organism>
<name>T1BSQ0_9ZZZZ</name>
<evidence type="ECO:0000259" key="4">
    <source>
        <dbReference type="Pfam" id="PF01420"/>
    </source>
</evidence>
<comment type="caution">
    <text evidence="5">The sequence shown here is derived from an EMBL/GenBank/DDBJ whole genome shotgun (WGS) entry which is preliminary data.</text>
</comment>
<sequence>MSEWQSAKLGEVASIKHGWPFKSEYLSDHTGKPIVVSIGNFKYTGGFRFDETQRREYLGDYPDEYLLAAGDILLIMTCQTEGGEILGIPGIIPNDGRKYLHNQRLGKVVVKDPERVSQRFLYWYFLTKEFNYQLVGSASGTKIV</sequence>
<feature type="domain" description="Type I restriction modification DNA specificity" evidence="4">
    <location>
        <begin position="1"/>
        <end position="137"/>
    </location>
</feature>
<accession>T1BSQ0</accession>
<dbReference type="Gene3D" id="3.90.220.20">
    <property type="entry name" value="DNA methylase specificity domains"/>
    <property type="match status" value="1"/>
</dbReference>
<reference evidence="5" key="1">
    <citation type="submission" date="2013-08" db="EMBL/GenBank/DDBJ databases">
        <authorList>
            <person name="Mendez C."/>
            <person name="Richter M."/>
            <person name="Ferrer M."/>
            <person name="Sanchez J."/>
        </authorList>
    </citation>
    <scope>NUCLEOTIDE SEQUENCE</scope>
</reference>
<keyword evidence="3" id="KW-0238">DNA-binding</keyword>
<dbReference type="GO" id="GO:0009307">
    <property type="term" value="P:DNA restriction-modification system"/>
    <property type="evidence" value="ECO:0007669"/>
    <property type="project" value="UniProtKB-KW"/>
</dbReference>
<feature type="non-terminal residue" evidence="5">
    <location>
        <position position="144"/>
    </location>
</feature>